<dbReference type="Proteomes" id="UP000596660">
    <property type="component" value="Unplaced"/>
</dbReference>
<dbReference type="EnsemblPlants" id="AUR62037847-RA">
    <property type="protein sequence ID" value="AUR62037847-RA:cds"/>
    <property type="gene ID" value="AUR62037847"/>
</dbReference>
<organism evidence="2 3">
    <name type="scientific">Chenopodium quinoa</name>
    <name type="common">Quinoa</name>
    <dbReference type="NCBI Taxonomy" id="63459"/>
    <lineage>
        <taxon>Eukaryota</taxon>
        <taxon>Viridiplantae</taxon>
        <taxon>Streptophyta</taxon>
        <taxon>Embryophyta</taxon>
        <taxon>Tracheophyta</taxon>
        <taxon>Spermatophyta</taxon>
        <taxon>Magnoliopsida</taxon>
        <taxon>eudicotyledons</taxon>
        <taxon>Gunneridae</taxon>
        <taxon>Pentapetalae</taxon>
        <taxon>Caryophyllales</taxon>
        <taxon>Chenopodiaceae</taxon>
        <taxon>Chenopodioideae</taxon>
        <taxon>Atripliceae</taxon>
        <taxon>Chenopodium</taxon>
    </lineage>
</organism>
<keyword evidence="1" id="KW-0472">Membrane</keyword>
<dbReference type="Gramene" id="AUR62037847-RA">
    <property type="protein sequence ID" value="AUR62037847-RA:cds"/>
    <property type="gene ID" value="AUR62037847"/>
</dbReference>
<keyword evidence="3" id="KW-1185">Reference proteome</keyword>
<evidence type="ECO:0000256" key="1">
    <source>
        <dbReference type="SAM" id="Phobius"/>
    </source>
</evidence>
<protein>
    <submittedName>
        <fullName evidence="2">Uncharacterized protein</fullName>
    </submittedName>
</protein>
<proteinExistence type="predicted"/>
<keyword evidence="1" id="KW-0812">Transmembrane</keyword>
<keyword evidence="1" id="KW-1133">Transmembrane helix</keyword>
<evidence type="ECO:0000313" key="3">
    <source>
        <dbReference type="Proteomes" id="UP000596660"/>
    </source>
</evidence>
<accession>A0A803MZK7</accession>
<name>A0A803MZK7_CHEQI</name>
<sequence length="128" mass="13638">MGTVAIDAAQLASEHQSANRRGQRMKATMKRHDFTTAGIRLVPCRQNIIEVFSDHRVMFKIIIVCCLLFAACWSAVLPAVCCCGCAAVFSAALLTSCCMFVLLLHYCAVALLVLTARAGSGAGCLAVV</sequence>
<feature type="transmembrane region" description="Helical" evidence="1">
    <location>
        <begin position="57"/>
        <end position="80"/>
    </location>
</feature>
<reference evidence="2" key="2">
    <citation type="submission" date="2021-03" db="UniProtKB">
        <authorList>
            <consortium name="EnsemblPlants"/>
        </authorList>
    </citation>
    <scope>IDENTIFICATION</scope>
</reference>
<dbReference type="AlphaFoldDB" id="A0A803MZK7"/>
<evidence type="ECO:0000313" key="2">
    <source>
        <dbReference type="EnsemblPlants" id="AUR62037847-RA:cds"/>
    </source>
</evidence>
<feature type="transmembrane region" description="Helical" evidence="1">
    <location>
        <begin position="86"/>
        <end position="114"/>
    </location>
</feature>
<reference evidence="2" key="1">
    <citation type="journal article" date="2017" name="Nature">
        <title>The genome of Chenopodium quinoa.</title>
        <authorList>
            <person name="Jarvis D.E."/>
            <person name="Ho Y.S."/>
            <person name="Lightfoot D.J."/>
            <person name="Schmoeckel S.M."/>
            <person name="Li B."/>
            <person name="Borm T.J.A."/>
            <person name="Ohyanagi H."/>
            <person name="Mineta K."/>
            <person name="Michell C.T."/>
            <person name="Saber N."/>
            <person name="Kharbatia N.M."/>
            <person name="Rupper R.R."/>
            <person name="Sharp A.R."/>
            <person name="Dally N."/>
            <person name="Boughton B.A."/>
            <person name="Woo Y.H."/>
            <person name="Gao G."/>
            <person name="Schijlen E.G.W.M."/>
            <person name="Guo X."/>
            <person name="Momin A.A."/>
            <person name="Negrao S."/>
            <person name="Al-Babili S."/>
            <person name="Gehring C."/>
            <person name="Roessner U."/>
            <person name="Jung C."/>
            <person name="Murphy K."/>
            <person name="Arold S.T."/>
            <person name="Gojobori T."/>
            <person name="van der Linden C.G."/>
            <person name="van Loo E.N."/>
            <person name="Jellen E.N."/>
            <person name="Maughan P.J."/>
            <person name="Tester M."/>
        </authorList>
    </citation>
    <scope>NUCLEOTIDE SEQUENCE [LARGE SCALE GENOMIC DNA]</scope>
    <source>
        <strain evidence="2">cv. PI 614886</strain>
    </source>
</reference>